<accession>A0AAQ3P2E7</accession>
<organism evidence="1 2">
    <name type="scientific">Vigna mungo</name>
    <name type="common">Black gram</name>
    <name type="synonym">Phaseolus mungo</name>
    <dbReference type="NCBI Taxonomy" id="3915"/>
    <lineage>
        <taxon>Eukaryota</taxon>
        <taxon>Viridiplantae</taxon>
        <taxon>Streptophyta</taxon>
        <taxon>Embryophyta</taxon>
        <taxon>Tracheophyta</taxon>
        <taxon>Spermatophyta</taxon>
        <taxon>Magnoliopsida</taxon>
        <taxon>eudicotyledons</taxon>
        <taxon>Gunneridae</taxon>
        <taxon>Pentapetalae</taxon>
        <taxon>rosids</taxon>
        <taxon>fabids</taxon>
        <taxon>Fabales</taxon>
        <taxon>Fabaceae</taxon>
        <taxon>Papilionoideae</taxon>
        <taxon>50 kb inversion clade</taxon>
        <taxon>NPAAA clade</taxon>
        <taxon>indigoferoid/millettioid clade</taxon>
        <taxon>Phaseoleae</taxon>
        <taxon>Vigna</taxon>
    </lineage>
</organism>
<feature type="non-terminal residue" evidence="1">
    <location>
        <position position="1"/>
    </location>
</feature>
<gene>
    <name evidence="1" type="ORF">V8G54_006574</name>
</gene>
<feature type="non-terminal residue" evidence="1">
    <location>
        <position position="108"/>
    </location>
</feature>
<keyword evidence="2" id="KW-1185">Reference proteome</keyword>
<evidence type="ECO:0000313" key="2">
    <source>
        <dbReference type="Proteomes" id="UP001374535"/>
    </source>
</evidence>
<reference evidence="1 2" key="1">
    <citation type="journal article" date="2023" name="Life. Sci Alliance">
        <title>Evolutionary insights into 3D genome organization and epigenetic landscape of Vigna mungo.</title>
        <authorList>
            <person name="Junaid A."/>
            <person name="Singh B."/>
            <person name="Bhatia S."/>
        </authorList>
    </citation>
    <scope>NUCLEOTIDE SEQUENCE [LARGE SCALE GENOMIC DNA]</scope>
    <source>
        <strain evidence="1">Urdbean</strain>
    </source>
</reference>
<protein>
    <submittedName>
        <fullName evidence="1">Uncharacterized protein</fullName>
    </submittedName>
</protein>
<name>A0AAQ3P2E7_VIGMU</name>
<evidence type="ECO:0000313" key="1">
    <source>
        <dbReference type="EMBL" id="WVZ19252.1"/>
    </source>
</evidence>
<dbReference type="AlphaFoldDB" id="A0AAQ3P2E7"/>
<sequence length="108" mass="12808">PHKLLNVLVLCKQGISLIVIFQKHKLTSKAINKCIHTQIQPENIYRPLSSSNQINYTPHYIQTVLIKTFELHKLRRKDIKFPEITRYTIQTIGYLPVHIHFIRKLIRI</sequence>
<proteinExistence type="predicted"/>
<dbReference type="EMBL" id="CP144699">
    <property type="protein sequence ID" value="WVZ19252.1"/>
    <property type="molecule type" value="Genomic_DNA"/>
</dbReference>
<dbReference type="Proteomes" id="UP001374535">
    <property type="component" value="Chromosome 2"/>
</dbReference>